<dbReference type="GO" id="GO:0005524">
    <property type="term" value="F:ATP binding"/>
    <property type="evidence" value="ECO:0007669"/>
    <property type="project" value="UniProtKB-KW"/>
</dbReference>
<dbReference type="PANTHER" id="PTHR43553:SF24">
    <property type="entry name" value="ENERGY-COUPLING FACTOR TRANSPORTER ATP-BINDING PROTEIN ECFA1"/>
    <property type="match status" value="1"/>
</dbReference>
<feature type="transmembrane region" description="Helical" evidence="10">
    <location>
        <begin position="587"/>
        <end position="616"/>
    </location>
</feature>
<dbReference type="Proteomes" id="UP000588277">
    <property type="component" value="Unassembled WGS sequence"/>
</dbReference>
<dbReference type="InterPro" id="IPR017871">
    <property type="entry name" value="ABC_transporter-like_CS"/>
</dbReference>
<dbReference type="CDD" id="cd16914">
    <property type="entry name" value="EcfT"/>
    <property type="match status" value="1"/>
</dbReference>
<evidence type="ECO:0000256" key="4">
    <source>
        <dbReference type="ARBA" id="ARBA00022692"/>
    </source>
</evidence>
<evidence type="ECO:0000256" key="9">
    <source>
        <dbReference type="SAM" id="MobiDB-lite"/>
    </source>
</evidence>
<name>A0A7Y0HYM5_9BIFI</name>
<dbReference type="InterPro" id="IPR050095">
    <property type="entry name" value="ECF_ABC_transporter_ATP-bd"/>
</dbReference>
<dbReference type="Gene3D" id="3.40.50.300">
    <property type="entry name" value="P-loop containing nucleotide triphosphate hydrolases"/>
    <property type="match status" value="2"/>
</dbReference>
<dbReference type="SUPFAM" id="SSF52540">
    <property type="entry name" value="P-loop containing nucleoside triphosphate hydrolases"/>
    <property type="match status" value="2"/>
</dbReference>
<keyword evidence="6" id="KW-0067">ATP-binding</keyword>
<evidence type="ECO:0000256" key="10">
    <source>
        <dbReference type="SAM" id="Phobius"/>
    </source>
</evidence>
<feature type="region of interest" description="Disordered" evidence="9">
    <location>
        <begin position="257"/>
        <end position="311"/>
    </location>
</feature>
<dbReference type="AlphaFoldDB" id="A0A7Y0HYM5"/>
<evidence type="ECO:0000256" key="2">
    <source>
        <dbReference type="ARBA" id="ARBA00005417"/>
    </source>
</evidence>
<gene>
    <name evidence="12" type="ORF">G1C96_0496</name>
</gene>
<keyword evidence="7 10" id="KW-1133">Transmembrane helix</keyword>
<evidence type="ECO:0000259" key="11">
    <source>
        <dbReference type="PROSITE" id="PS50893"/>
    </source>
</evidence>
<sequence>MTAAMTASAPDSDPVAVRLRDVRFRYHDVASWVLDGVDLTIRHGEYVCIVGPNGSGKSTLALIMAGLAAPDSGTVTLLGSRVFDDERGADPDAYRAARHGIGMVFQNPEDQIVTTVLADDVAFGPENLGMARPDIVRHVDAALDAVDMADHATDDPTSMSGGQQQRTAIAGMLAMNPRLLILDEPTAMLDEAARADIMRILDELHARGTTIVHITHSPDEARRGTRIVELNRGRIRADEAGDGGADRRRPFPAVLGEDAAGVEGTPAFPGVRDPSTPLRSAQDDGEQRPMHSAQDDGRQPPAHSVQDGGSQSPVIAIRGLSFAYSPGRPVLSGFDLDVRAGETVALIGRNGAGKSTLARLICALGRPQAGSVTVCGVDVAHASKRERKALRRRVGYVMQHPERQLFADTVREDVAYGPRNQELDEDEVNRRVDEALELLGIAHLADRSPFDLSGGQQRLAAIAGVIACRPDVLVMDEPTASLDVAAAARIRGLVRTLHDRGVTIVLITHARGELTLADRVVDLSHGSGMARTDAGASIADASRGSASPADASHADVPGARSRGDAKSVHRTDAMSRMDPRVKMTLTLLLMFSAFAIGSVWQLLAGAVLVTAAIAAARISPLRLLGTVHPFLALFAVTGAVNMFFVRTGTPVWTIGPVTITDDGLWTMAIYILRFAMVILLGAVFLERTTPTQMTDAFEALLSPLARVGVHTHELSLVMSLALRFIPTLTGEARAIADAQAARGGDIETGSLMQRARAMGAIVVPVFAGTLRHADNLSRALDARCYEGGAGRTHYRVMAVGARDVAAMLVTACYLAALVALAFVR</sequence>
<dbReference type="PROSITE" id="PS00211">
    <property type="entry name" value="ABC_TRANSPORTER_1"/>
    <property type="match status" value="1"/>
</dbReference>
<comment type="subcellular location">
    <subcellularLocation>
        <location evidence="1">Membrane</location>
        <topology evidence="1">Multi-pass membrane protein</topology>
    </subcellularLocation>
</comment>
<feature type="domain" description="ABC transporter" evidence="11">
    <location>
        <begin position="315"/>
        <end position="550"/>
    </location>
</feature>
<keyword evidence="8 10" id="KW-0472">Membrane</keyword>
<dbReference type="SMART" id="SM00382">
    <property type="entry name" value="AAA"/>
    <property type="match status" value="2"/>
</dbReference>
<keyword evidence="13" id="KW-1185">Reference proteome</keyword>
<dbReference type="GO" id="GO:0043190">
    <property type="term" value="C:ATP-binding cassette (ABC) transporter complex"/>
    <property type="evidence" value="ECO:0007669"/>
    <property type="project" value="TreeGrafter"/>
</dbReference>
<evidence type="ECO:0000256" key="3">
    <source>
        <dbReference type="ARBA" id="ARBA00022448"/>
    </source>
</evidence>
<feature type="region of interest" description="Disordered" evidence="9">
    <location>
        <begin position="540"/>
        <end position="572"/>
    </location>
</feature>
<accession>A0A7Y0HYM5</accession>
<evidence type="ECO:0000313" key="13">
    <source>
        <dbReference type="Proteomes" id="UP000588277"/>
    </source>
</evidence>
<dbReference type="CDD" id="cd03225">
    <property type="entry name" value="ABC_cobalt_CbiO_domain1"/>
    <property type="match status" value="2"/>
</dbReference>
<evidence type="ECO:0000256" key="8">
    <source>
        <dbReference type="ARBA" id="ARBA00023136"/>
    </source>
</evidence>
<dbReference type="EMBL" id="JAAIIH010000001">
    <property type="protein sequence ID" value="NMM99918.1"/>
    <property type="molecule type" value="Genomic_DNA"/>
</dbReference>
<keyword evidence="4 10" id="KW-0812">Transmembrane</keyword>
<dbReference type="GO" id="GO:0016887">
    <property type="term" value="F:ATP hydrolysis activity"/>
    <property type="evidence" value="ECO:0007669"/>
    <property type="project" value="InterPro"/>
</dbReference>
<dbReference type="InterPro" id="IPR003339">
    <property type="entry name" value="ABC/ECF_trnsptr_transmembrane"/>
</dbReference>
<dbReference type="Pfam" id="PF02361">
    <property type="entry name" value="CbiQ"/>
    <property type="match status" value="1"/>
</dbReference>
<dbReference type="InterPro" id="IPR015856">
    <property type="entry name" value="ABC_transpr_CbiO/EcfA_su"/>
</dbReference>
<evidence type="ECO:0000256" key="5">
    <source>
        <dbReference type="ARBA" id="ARBA00022741"/>
    </source>
</evidence>
<evidence type="ECO:0000313" key="12">
    <source>
        <dbReference type="EMBL" id="NMM99918.1"/>
    </source>
</evidence>
<feature type="compositionally biased region" description="Basic and acidic residues" evidence="9">
    <location>
        <begin position="281"/>
        <end position="298"/>
    </location>
</feature>
<dbReference type="GO" id="GO:0042626">
    <property type="term" value="F:ATPase-coupled transmembrane transporter activity"/>
    <property type="evidence" value="ECO:0007669"/>
    <property type="project" value="TreeGrafter"/>
</dbReference>
<evidence type="ECO:0000256" key="6">
    <source>
        <dbReference type="ARBA" id="ARBA00022840"/>
    </source>
</evidence>
<protein>
    <submittedName>
        <fullName evidence="12">Cobalt ABC transporter</fullName>
    </submittedName>
</protein>
<keyword evidence="5" id="KW-0547">Nucleotide-binding</keyword>
<dbReference type="RefSeq" id="WP_205832001.1">
    <property type="nucleotide sequence ID" value="NZ_JAAIIH010000001.1"/>
</dbReference>
<keyword evidence="3" id="KW-0813">Transport</keyword>
<feature type="transmembrane region" description="Helical" evidence="10">
    <location>
        <begin position="804"/>
        <end position="823"/>
    </location>
</feature>
<dbReference type="InterPro" id="IPR003439">
    <property type="entry name" value="ABC_transporter-like_ATP-bd"/>
</dbReference>
<feature type="compositionally biased region" description="Basic and acidic residues" evidence="9">
    <location>
        <begin position="561"/>
        <end position="572"/>
    </location>
</feature>
<dbReference type="InterPro" id="IPR027417">
    <property type="entry name" value="P-loop_NTPase"/>
</dbReference>
<feature type="transmembrane region" description="Helical" evidence="10">
    <location>
        <begin position="623"/>
        <end position="644"/>
    </location>
</feature>
<comment type="similarity">
    <text evidence="2">Belongs to the ABC transporter superfamily.</text>
</comment>
<dbReference type="Pfam" id="PF00005">
    <property type="entry name" value="ABC_tran"/>
    <property type="match status" value="2"/>
</dbReference>
<evidence type="ECO:0000256" key="7">
    <source>
        <dbReference type="ARBA" id="ARBA00022989"/>
    </source>
</evidence>
<dbReference type="NCBIfam" id="NF010167">
    <property type="entry name" value="PRK13648.1"/>
    <property type="match status" value="2"/>
</dbReference>
<evidence type="ECO:0000256" key="1">
    <source>
        <dbReference type="ARBA" id="ARBA00004141"/>
    </source>
</evidence>
<feature type="transmembrane region" description="Helical" evidence="10">
    <location>
        <begin position="664"/>
        <end position="685"/>
    </location>
</feature>
<proteinExistence type="inferred from homology"/>
<dbReference type="PANTHER" id="PTHR43553">
    <property type="entry name" value="HEAVY METAL TRANSPORTER"/>
    <property type="match status" value="1"/>
</dbReference>
<comment type="caution">
    <text evidence="12">The sequence shown here is derived from an EMBL/GenBank/DDBJ whole genome shotgun (WGS) entry which is preliminary data.</text>
</comment>
<dbReference type="InterPro" id="IPR003593">
    <property type="entry name" value="AAA+_ATPase"/>
</dbReference>
<organism evidence="12 13">
    <name type="scientific">Bifidobacterium moraviense</name>
    <dbReference type="NCBI Taxonomy" id="2675323"/>
    <lineage>
        <taxon>Bacteria</taxon>
        <taxon>Bacillati</taxon>
        <taxon>Actinomycetota</taxon>
        <taxon>Actinomycetes</taxon>
        <taxon>Bifidobacteriales</taxon>
        <taxon>Bifidobacteriaceae</taxon>
        <taxon>Bifidobacterium</taxon>
    </lineage>
</organism>
<dbReference type="PROSITE" id="PS50893">
    <property type="entry name" value="ABC_TRANSPORTER_2"/>
    <property type="match status" value="2"/>
</dbReference>
<feature type="domain" description="ABC transporter" evidence="11">
    <location>
        <begin position="17"/>
        <end position="257"/>
    </location>
</feature>
<reference evidence="12 13" key="1">
    <citation type="submission" date="2020-02" db="EMBL/GenBank/DDBJ databases">
        <title>Characterization of phylogenetic diversity of novel bifidobacterial species isolated in Czech ZOOs.</title>
        <authorList>
            <person name="Lugli G.A."/>
            <person name="Vera N.B."/>
            <person name="Ventura M."/>
        </authorList>
    </citation>
    <scope>NUCLEOTIDE SEQUENCE [LARGE SCALE GENOMIC DNA]</scope>
    <source>
        <strain evidence="12 13">DSM 109958</strain>
    </source>
</reference>